<dbReference type="GO" id="GO:0006508">
    <property type="term" value="P:proteolysis"/>
    <property type="evidence" value="ECO:0007669"/>
    <property type="project" value="UniProtKB-KW"/>
</dbReference>
<gene>
    <name evidence="2" type="ORF">PIMI6_00225</name>
</gene>
<dbReference type="GO" id="GO:0008233">
    <property type="term" value="F:peptidase activity"/>
    <property type="evidence" value="ECO:0007669"/>
    <property type="project" value="UniProtKB-KW"/>
</dbReference>
<dbReference type="RefSeq" id="WP_172689069.1">
    <property type="nucleotide sequence ID" value="NZ_KX786187.1"/>
</dbReference>
<dbReference type="SUPFAM" id="SSF52096">
    <property type="entry name" value="ClpP/crotonase"/>
    <property type="match status" value="1"/>
</dbReference>
<dbReference type="InterPro" id="IPR029045">
    <property type="entry name" value="ClpP/crotonase-like_dom_sf"/>
</dbReference>
<dbReference type="Pfam" id="PF00574">
    <property type="entry name" value="CLP_protease"/>
    <property type="match status" value="1"/>
</dbReference>
<dbReference type="Gene3D" id="3.90.226.10">
    <property type="entry name" value="2-enoyl-CoA Hydratase, Chain A, domain 1"/>
    <property type="match status" value="1"/>
</dbReference>
<feature type="chain" id="PRO_5012865318" evidence="1">
    <location>
        <begin position="23"/>
        <end position="219"/>
    </location>
</feature>
<keyword evidence="2" id="KW-0378">Hydrolase</keyword>
<reference evidence="2" key="1">
    <citation type="journal article" date="2017" name="Antimicrob. Agents Chemother.">
        <title>Enterobacter cloacae Complex Isolates Harboring blaNMC-A or blaIMI-Type Class A Carbapenemase Genes on Novel Chromosomal Integrative Elements and Plasmids.</title>
        <authorList>
            <person name="Boyd D.A."/>
            <person name="Mataseje L.F."/>
            <person name="Davidson R."/>
            <person name="Delport J.A."/>
            <person name="Fuller J."/>
            <person name="Hoang L."/>
            <person name="Lefebvre B."/>
            <person name="Levett P.N."/>
            <person name="Roscoe D.L."/>
            <person name="Willey B.M."/>
            <person name="Mulvey M.R."/>
        </authorList>
    </citation>
    <scope>NUCLEOTIDE SEQUENCE</scope>
    <source>
        <strain evidence="2">N14-0444</strain>
        <plasmid evidence="2">pIMI-6</plasmid>
    </source>
</reference>
<name>A0A1S6XXS3_ENTCL</name>
<proteinExistence type="predicted"/>
<keyword evidence="2" id="KW-0645">Protease</keyword>
<organism evidence="2">
    <name type="scientific">Enterobacter cloacae</name>
    <dbReference type="NCBI Taxonomy" id="550"/>
    <lineage>
        <taxon>Bacteria</taxon>
        <taxon>Pseudomonadati</taxon>
        <taxon>Pseudomonadota</taxon>
        <taxon>Gammaproteobacteria</taxon>
        <taxon>Enterobacterales</taxon>
        <taxon>Enterobacteriaceae</taxon>
        <taxon>Enterobacter</taxon>
        <taxon>Enterobacter cloacae complex</taxon>
    </lineage>
</organism>
<dbReference type="AlphaFoldDB" id="A0A1S6XXS3"/>
<dbReference type="EMBL" id="KX786187">
    <property type="protein sequence ID" value="AQX35147.1"/>
    <property type="molecule type" value="Genomic_DNA"/>
</dbReference>
<evidence type="ECO:0000256" key="1">
    <source>
        <dbReference type="SAM" id="SignalP"/>
    </source>
</evidence>
<geneLocation type="plasmid" evidence="2">
    <name>pIMI-6</name>
</geneLocation>
<accession>A0A1S6XXS3</accession>
<sequence>MLKIYTSLILVYASLSISVVNAASIQKAYSANEIAKIYYSGDMNTSSISRLVSVFDEINKSSDIKIIYIYINSYGGDMDAGLMASAVIKSSRIPVTTVAMSTVGSSATIMLCAADDRRSLPDGYIYLHPSYINYNGDVRPNDIQEMSNEIRRFNNMFKKTYKTCTNLTDDMINNILYSESNRVTYTPEEAKKINLISVIDSNIVEAEKNYYVTNNGTDG</sequence>
<evidence type="ECO:0000313" key="2">
    <source>
        <dbReference type="EMBL" id="AQX35147.1"/>
    </source>
</evidence>
<keyword evidence="1" id="KW-0732">Signal</keyword>
<feature type="signal peptide" evidence="1">
    <location>
        <begin position="1"/>
        <end position="22"/>
    </location>
</feature>
<dbReference type="InterPro" id="IPR023562">
    <property type="entry name" value="ClpP/TepA"/>
</dbReference>
<protein>
    <submittedName>
        <fullName evidence="2">Protease</fullName>
    </submittedName>
</protein>
<keyword evidence="2" id="KW-0614">Plasmid</keyword>